<comment type="subcellular location">
    <subcellularLocation>
        <location evidence="2">Cell membrane</location>
        <topology evidence="2">Multi-pass membrane protein</topology>
    </subcellularLocation>
</comment>
<evidence type="ECO:0000256" key="12">
    <source>
        <dbReference type="ARBA" id="ARBA00022695"/>
    </source>
</evidence>
<evidence type="ECO:0000256" key="17">
    <source>
        <dbReference type="ARBA" id="ARBA00023264"/>
    </source>
</evidence>
<evidence type="ECO:0000256" key="4">
    <source>
        <dbReference type="ARBA" id="ARBA00005189"/>
    </source>
</evidence>
<keyword evidence="9" id="KW-0444">Lipid biosynthesis</keyword>
<keyword evidence="14" id="KW-0443">Lipid metabolism</keyword>
<name>A0A8X8GSA0_9RHOB</name>
<evidence type="ECO:0000256" key="1">
    <source>
        <dbReference type="ARBA" id="ARBA00001698"/>
    </source>
</evidence>
<dbReference type="Pfam" id="PF01148">
    <property type="entry name" value="CTP_transf_1"/>
    <property type="match status" value="1"/>
</dbReference>
<accession>A0A8X8GSA0</accession>
<feature type="transmembrane region" description="Helical" evidence="19">
    <location>
        <begin position="174"/>
        <end position="191"/>
    </location>
</feature>
<feature type="transmembrane region" description="Helical" evidence="19">
    <location>
        <begin position="64"/>
        <end position="88"/>
    </location>
</feature>
<dbReference type="RefSeq" id="WP_152824027.1">
    <property type="nucleotide sequence ID" value="NZ_WHUT02000001.1"/>
</dbReference>
<dbReference type="PANTHER" id="PTHR46382:SF1">
    <property type="entry name" value="PHOSPHATIDATE CYTIDYLYLTRANSFERASE"/>
    <property type="match status" value="1"/>
</dbReference>
<dbReference type="InterPro" id="IPR000374">
    <property type="entry name" value="PC_trans"/>
</dbReference>
<evidence type="ECO:0000256" key="8">
    <source>
        <dbReference type="ARBA" id="ARBA00022475"/>
    </source>
</evidence>
<comment type="caution">
    <text evidence="20">The sequence shown here is derived from an EMBL/GenBank/DDBJ whole genome shotgun (WGS) entry which is preliminary data.</text>
</comment>
<dbReference type="GO" id="GO:0004605">
    <property type="term" value="F:phosphatidate cytidylyltransferase activity"/>
    <property type="evidence" value="ECO:0007669"/>
    <property type="project" value="UniProtKB-EC"/>
</dbReference>
<dbReference type="PANTHER" id="PTHR46382">
    <property type="entry name" value="PHOSPHATIDATE CYTIDYLYLTRANSFERASE"/>
    <property type="match status" value="1"/>
</dbReference>
<keyword evidence="8" id="KW-1003">Cell membrane</keyword>
<evidence type="ECO:0000256" key="5">
    <source>
        <dbReference type="ARBA" id="ARBA00010185"/>
    </source>
</evidence>
<gene>
    <name evidence="20" type="ORF">GEU84_003215</name>
</gene>
<evidence type="ECO:0000256" key="14">
    <source>
        <dbReference type="ARBA" id="ARBA00023098"/>
    </source>
</evidence>
<evidence type="ECO:0000256" key="2">
    <source>
        <dbReference type="ARBA" id="ARBA00004651"/>
    </source>
</evidence>
<keyword evidence="13 19" id="KW-1133">Transmembrane helix</keyword>
<feature type="transmembrane region" description="Helical" evidence="19">
    <location>
        <begin position="133"/>
        <end position="153"/>
    </location>
</feature>
<dbReference type="GO" id="GO:0005886">
    <property type="term" value="C:plasma membrane"/>
    <property type="evidence" value="ECO:0007669"/>
    <property type="project" value="UniProtKB-SubCell"/>
</dbReference>
<evidence type="ECO:0000256" key="18">
    <source>
        <dbReference type="RuleBase" id="RU003938"/>
    </source>
</evidence>
<sequence length="271" mass="28758">MSRRPKRQGRWGDLPKRLISAVIMLAVAAFELWFGGPFFALLVVVLTGLMIWELARMTDARRPAVWVGLGIFAAAVMFGVLAVPVPLGPLPLLLPPVLGFALMGQNRRVFLFYGLAIVAAGHTLVGLREQGGSPVILWLIAVVVASDVMGYFVGRRFGGPKFWPRISPNKTWSGTVAGWFGAGFAGALFVLDGRAGWGLVALSPLIALAGQMGDIAESWVKRRAGVKDASTLIPGHGGVLDRFDALIGAALAVLVLSLLLPLPLPLPRPGG</sequence>
<comment type="pathway">
    <text evidence="4">Lipid metabolism.</text>
</comment>
<dbReference type="PROSITE" id="PS01315">
    <property type="entry name" value="CDS"/>
    <property type="match status" value="1"/>
</dbReference>
<dbReference type="GO" id="GO:0016024">
    <property type="term" value="P:CDP-diacylglycerol biosynthetic process"/>
    <property type="evidence" value="ECO:0007669"/>
    <property type="project" value="TreeGrafter"/>
</dbReference>
<evidence type="ECO:0000256" key="19">
    <source>
        <dbReference type="SAM" id="Phobius"/>
    </source>
</evidence>
<keyword evidence="10 18" id="KW-0808">Transferase</keyword>
<dbReference type="AlphaFoldDB" id="A0A8X8GSA0"/>
<keyword evidence="21" id="KW-1185">Reference proteome</keyword>
<keyword evidence="12 18" id="KW-0548">Nucleotidyltransferase</keyword>
<evidence type="ECO:0000313" key="20">
    <source>
        <dbReference type="EMBL" id="NUB43383.1"/>
    </source>
</evidence>
<evidence type="ECO:0000256" key="13">
    <source>
        <dbReference type="ARBA" id="ARBA00022989"/>
    </source>
</evidence>
<protein>
    <recommendedName>
        <fullName evidence="7 18">Phosphatidate cytidylyltransferase</fullName>
        <ecNumber evidence="6 18">2.7.7.41</ecNumber>
    </recommendedName>
</protein>
<dbReference type="Proteomes" id="UP000484076">
    <property type="component" value="Unassembled WGS sequence"/>
</dbReference>
<evidence type="ECO:0000256" key="15">
    <source>
        <dbReference type="ARBA" id="ARBA00023136"/>
    </source>
</evidence>
<comment type="pathway">
    <text evidence="3 18">Phospholipid metabolism; CDP-diacylglycerol biosynthesis; CDP-diacylglycerol from sn-glycerol 3-phosphate: step 3/3.</text>
</comment>
<comment type="catalytic activity">
    <reaction evidence="1 18">
        <text>a 1,2-diacyl-sn-glycero-3-phosphate + CTP + H(+) = a CDP-1,2-diacyl-sn-glycerol + diphosphate</text>
        <dbReference type="Rhea" id="RHEA:16229"/>
        <dbReference type="ChEBI" id="CHEBI:15378"/>
        <dbReference type="ChEBI" id="CHEBI:33019"/>
        <dbReference type="ChEBI" id="CHEBI:37563"/>
        <dbReference type="ChEBI" id="CHEBI:58332"/>
        <dbReference type="ChEBI" id="CHEBI:58608"/>
        <dbReference type="EC" id="2.7.7.41"/>
    </reaction>
</comment>
<proteinExistence type="inferred from homology"/>
<comment type="similarity">
    <text evidence="5 18">Belongs to the CDS family.</text>
</comment>
<keyword evidence="11 18" id="KW-0812">Transmembrane</keyword>
<dbReference type="EMBL" id="WHUT02000001">
    <property type="protein sequence ID" value="NUB43383.1"/>
    <property type="molecule type" value="Genomic_DNA"/>
</dbReference>
<evidence type="ECO:0000256" key="16">
    <source>
        <dbReference type="ARBA" id="ARBA00023209"/>
    </source>
</evidence>
<feature type="transmembrane region" description="Helical" evidence="19">
    <location>
        <begin position="245"/>
        <end position="264"/>
    </location>
</feature>
<evidence type="ECO:0000256" key="9">
    <source>
        <dbReference type="ARBA" id="ARBA00022516"/>
    </source>
</evidence>
<evidence type="ECO:0000256" key="11">
    <source>
        <dbReference type="ARBA" id="ARBA00022692"/>
    </source>
</evidence>
<evidence type="ECO:0000256" key="6">
    <source>
        <dbReference type="ARBA" id="ARBA00012487"/>
    </source>
</evidence>
<feature type="transmembrane region" description="Helical" evidence="19">
    <location>
        <begin position="197"/>
        <end position="216"/>
    </location>
</feature>
<feature type="transmembrane region" description="Helical" evidence="19">
    <location>
        <begin position="21"/>
        <end position="52"/>
    </location>
</feature>
<feature type="transmembrane region" description="Helical" evidence="19">
    <location>
        <begin position="109"/>
        <end position="127"/>
    </location>
</feature>
<evidence type="ECO:0000256" key="10">
    <source>
        <dbReference type="ARBA" id="ARBA00022679"/>
    </source>
</evidence>
<reference evidence="20" key="1">
    <citation type="submission" date="2020-05" db="EMBL/GenBank/DDBJ databases">
        <title>Fertoebacter nigrum gen. nov., sp. nov., a new member of the family Rhodobacteraceae.</title>
        <authorList>
            <person name="Szuroczki S."/>
            <person name="Abbaszade G."/>
            <person name="Buni D."/>
            <person name="Schumann P."/>
            <person name="Toth E."/>
        </authorList>
    </citation>
    <scope>NUCLEOTIDE SEQUENCE</scope>
    <source>
        <strain evidence="20">RG-N-1a</strain>
    </source>
</reference>
<dbReference type="EC" id="2.7.7.41" evidence="6 18"/>
<evidence type="ECO:0000256" key="3">
    <source>
        <dbReference type="ARBA" id="ARBA00005119"/>
    </source>
</evidence>
<evidence type="ECO:0000313" key="21">
    <source>
        <dbReference type="Proteomes" id="UP000484076"/>
    </source>
</evidence>
<evidence type="ECO:0000256" key="7">
    <source>
        <dbReference type="ARBA" id="ARBA00019373"/>
    </source>
</evidence>
<keyword evidence="15 19" id="KW-0472">Membrane</keyword>
<organism evidence="20 21">
    <name type="scientific">Fertoeibacter niger</name>
    <dbReference type="NCBI Taxonomy" id="2656921"/>
    <lineage>
        <taxon>Bacteria</taxon>
        <taxon>Pseudomonadati</taxon>
        <taxon>Pseudomonadota</taxon>
        <taxon>Alphaproteobacteria</taxon>
        <taxon>Rhodobacterales</taxon>
        <taxon>Paracoccaceae</taxon>
        <taxon>Fertoeibacter</taxon>
    </lineage>
</organism>
<keyword evidence="17" id="KW-1208">Phospholipid metabolism</keyword>
<keyword evidence="16" id="KW-0594">Phospholipid biosynthesis</keyword>